<dbReference type="Proteomes" id="UP000243197">
    <property type="component" value="Chromosome"/>
</dbReference>
<evidence type="ECO:0000313" key="2">
    <source>
        <dbReference type="Proteomes" id="UP000243197"/>
    </source>
</evidence>
<dbReference type="KEGG" id="ise:JBKA6_1024"/>
<accession>A0A1J1E254</accession>
<organism evidence="1 2">
    <name type="scientific">Ichthyobacterium seriolicida</name>
    <dbReference type="NCBI Taxonomy" id="242600"/>
    <lineage>
        <taxon>Bacteria</taxon>
        <taxon>Pseudomonadati</taxon>
        <taxon>Bacteroidota</taxon>
        <taxon>Flavobacteriia</taxon>
        <taxon>Flavobacteriales</taxon>
        <taxon>Ichthyobacteriaceae</taxon>
        <taxon>Ichthyobacterium</taxon>
    </lineage>
</organism>
<protein>
    <submittedName>
        <fullName evidence="1">Uncharacterized protein</fullName>
    </submittedName>
</protein>
<dbReference type="EMBL" id="AP014564">
    <property type="protein sequence ID" value="BAV95037.1"/>
    <property type="molecule type" value="Genomic_DNA"/>
</dbReference>
<evidence type="ECO:0000313" key="1">
    <source>
        <dbReference type="EMBL" id="BAV95037.1"/>
    </source>
</evidence>
<name>A0A1J1E254_9FLAO</name>
<reference evidence="1 2" key="1">
    <citation type="submission" date="2014-03" db="EMBL/GenBank/DDBJ databases">
        <title>complete genome sequence of Flavobacteriaceae bacterium JBKA-6.</title>
        <authorList>
            <person name="Takano T."/>
            <person name="Nakamura Y."/>
            <person name="Takuma S."/>
            <person name="Yasuike M."/>
            <person name="Matsuyama T."/>
            <person name="Sakai T."/>
            <person name="Fujiwara A."/>
            <person name="Kimoto K."/>
            <person name="Fukuda Y."/>
            <person name="Kondo H."/>
            <person name="Hirono I."/>
            <person name="Nakayasu C."/>
        </authorList>
    </citation>
    <scope>NUCLEOTIDE SEQUENCE [LARGE SCALE GENOMIC DNA]</scope>
    <source>
        <strain evidence="1 2">JBKA-6</strain>
    </source>
</reference>
<sequence length="114" mass="13472">MTDISILSEKTTISDYYKLNVDVAFRYYLSNSAPIGFYLSPSLELQEYNITDLFDLNLLVGYQNIIPNTNIYFDFALGIKYRYRAIRYYEKYHYGEYRERPIGSTGLFSVGYLF</sequence>
<proteinExistence type="predicted"/>
<dbReference type="AlphaFoldDB" id="A0A1J1E254"/>
<gene>
    <name evidence="1" type="ORF">JBKA6_1024</name>
</gene>
<keyword evidence="2" id="KW-1185">Reference proteome</keyword>